<dbReference type="InterPro" id="IPR021514">
    <property type="entry name" value="DUF3176"/>
</dbReference>
<reference evidence="3" key="1">
    <citation type="submission" date="2021-03" db="EMBL/GenBank/DDBJ databases">
        <authorList>
            <person name="Tagirdzhanova G."/>
        </authorList>
    </citation>
    <scope>NUCLEOTIDE SEQUENCE</scope>
</reference>
<accession>A0A8H3IX92</accession>
<feature type="transmembrane region" description="Helical" evidence="2">
    <location>
        <begin position="518"/>
        <end position="538"/>
    </location>
</feature>
<feature type="transmembrane region" description="Helical" evidence="2">
    <location>
        <begin position="57"/>
        <end position="77"/>
    </location>
</feature>
<comment type="caution">
    <text evidence="3">The sequence shown here is derived from an EMBL/GenBank/DDBJ whole genome shotgun (WGS) entry which is preliminary data.</text>
</comment>
<dbReference type="OrthoDB" id="5242705at2759"/>
<protein>
    <submittedName>
        <fullName evidence="3">Uncharacterized protein</fullName>
    </submittedName>
</protein>
<dbReference type="PANTHER" id="PTHR35394">
    <property type="entry name" value="DUF3176 DOMAIN-CONTAINING PROTEIN"/>
    <property type="match status" value="1"/>
</dbReference>
<feature type="compositionally biased region" description="Basic and acidic residues" evidence="1">
    <location>
        <begin position="1"/>
        <end position="20"/>
    </location>
</feature>
<evidence type="ECO:0000256" key="1">
    <source>
        <dbReference type="SAM" id="MobiDB-lite"/>
    </source>
</evidence>
<keyword evidence="2" id="KW-0812">Transmembrane</keyword>
<evidence type="ECO:0000313" key="3">
    <source>
        <dbReference type="EMBL" id="CAF9936593.1"/>
    </source>
</evidence>
<feature type="transmembrane region" description="Helical" evidence="2">
    <location>
        <begin position="155"/>
        <end position="174"/>
    </location>
</feature>
<dbReference type="Pfam" id="PF11374">
    <property type="entry name" value="DUF3176"/>
    <property type="match status" value="1"/>
</dbReference>
<keyword evidence="2" id="KW-1133">Transmembrane helix</keyword>
<name>A0A8H3IX92_9LECA</name>
<feature type="transmembrane region" description="Helical" evidence="2">
    <location>
        <begin position="89"/>
        <end position="111"/>
    </location>
</feature>
<dbReference type="PANTHER" id="PTHR35394:SF5">
    <property type="entry name" value="DUF3176 DOMAIN-CONTAINING PROTEIN"/>
    <property type="match status" value="1"/>
</dbReference>
<keyword evidence="4" id="KW-1185">Reference proteome</keyword>
<feature type="region of interest" description="Disordered" evidence="1">
    <location>
        <begin position="1"/>
        <end position="40"/>
    </location>
</feature>
<dbReference type="AlphaFoldDB" id="A0A8H3IX92"/>
<proteinExistence type="predicted"/>
<gene>
    <name evidence="3" type="ORF">IMSHALPRED_010827</name>
</gene>
<sequence>MSEERAAALESHTDQDDPADKSASSHHNPVLANSKPPSASWSSLFTRAVTNSWGFEFLCWLLAAVSLVVIIIILAIFNGAPLANWHSGITINTLVNVLSTVGQTAILVPVAESISQLKWLWYRRSRAIGDMEAFDDASRGPISSFCLVFKRPKMFLVYLGVINTTLIVLFGAFAQAAVQTSIRQIQAGSGTIARSDAWQIAKPPQGQATASGASVGQLQFISIPTTMQLAITQGLQTIDITPSNFSAACQTGNCTFGLYTTMGVCPTVDDMTPTLIKNCPYGRQDTRSGCSYTVPDLESHQTFQQDNFTEFDLLYVGSSQVFAGGYQFLNPNTLVEFYIIYLSDPSVLDLDSKANYTAALVALRATLDLCIITYNTTVINGTTNNMQTSIASNLNWQTVPKVINNIQYQVITTTGPNNEEFYITQEQRFAFNDYLSSITFTGNVPISDDTDVPTGSTDGAEAMYTSVANGAGIQGLQKQLTNLASSMTNAFRTTSDVSLSSLGTATAPQVFITVDFRWLIVPIASIAFALIFLLAVMVESRRRKVPAWKSSQTAALLCLGEGARKAVGGLDMAKEMEERVGAVGVRLEKEGEGWVLEKVDSGGGGKGRR</sequence>
<organism evidence="3 4">
    <name type="scientific">Imshaugia aleurites</name>
    <dbReference type="NCBI Taxonomy" id="172621"/>
    <lineage>
        <taxon>Eukaryota</taxon>
        <taxon>Fungi</taxon>
        <taxon>Dikarya</taxon>
        <taxon>Ascomycota</taxon>
        <taxon>Pezizomycotina</taxon>
        <taxon>Lecanoromycetes</taxon>
        <taxon>OSLEUM clade</taxon>
        <taxon>Lecanoromycetidae</taxon>
        <taxon>Lecanorales</taxon>
        <taxon>Lecanorineae</taxon>
        <taxon>Parmeliaceae</taxon>
        <taxon>Imshaugia</taxon>
    </lineage>
</organism>
<dbReference type="EMBL" id="CAJPDT010000092">
    <property type="protein sequence ID" value="CAF9936593.1"/>
    <property type="molecule type" value="Genomic_DNA"/>
</dbReference>
<evidence type="ECO:0000313" key="4">
    <source>
        <dbReference type="Proteomes" id="UP000664534"/>
    </source>
</evidence>
<keyword evidence="2" id="KW-0472">Membrane</keyword>
<dbReference type="Proteomes" id="UP000664534">
    <property type="component" value="Unassembled WGS sequence"/>
</dbReference>
<evidence type="ECO:0000256" key="2">
    <source>
        <dbReference type="SAM" id="Phobius"/>
    </source>
</evidence>